<evidence type="ECO:0000256" key="1">
    <source>
        <dbReference type="ARBA" id="ARBA00007164"/>
    </source>
</evidence>
<feature type="chain" id="PRO_5019307421" evidence="10">
    <location>
        <begin position="25"/>
        <end position="331"/>
    </location>
</feature>
<keyword evidence="5" id="KW-0573">Peptidoglycan synthesis</keyword>
<dbReference type="AlphaFoldDB" id="A0A431UJZ9"/>
<dbReference type="Pfam" id="PF00768">
    <property type="entry name" value="Peptidase_S11"/>
    <property type="match status" value="1"/>
</dbReference>
<evidence type="ECO:0000256" key="10">
    <source>
        <dbReference type="SAM" id="SignalP"/>
    </source>
</evidence>
<evidence type="ECO:0000256" key="4">
    <source>
        <dbReference type="ARBA" id="ARBA00022960"/>
    </source>
</evidence>
<dbReference type="InterPro" id="IPR012338">
    <property type="entry name" value="Beta-lactam/transpept-like"/>
</dbReference>
<feature type="active site" description="Acyl-ester intermediate" evidence="7">
    <location>
        <position position="53"/>
    </location>
</feature>
<evidence type="ECO:0000256" key="3">
    <source>
        <dbReference type="ARBA" id="ARBA00022801"/>
    </source>
</evidence>
<dbReference type="SUPFAM" id="SSF56601">
    <property type="entry name" value="beta-lactamase/transpeptidase-like"/>
    <property type="match status" value="1"/>
</dbReference>
<name>A0A431UJZ9_9BACI</name>
<keyword evidence="12" id="KW-0121">Carboxypeptidase</keyword>
<comment type="similarity">
    <text evidence="1 9">Belongs to the peptidase S11 family.</text>
</comment>
<keyword evidence="13" id="KW-1185">Reference proteome</keyword>
<dbReference type="OrthoDB" id="9791132at2"/>
<comment type="caution">
    <text evidence="12">The sequence shown here is derived from an EMBL/GenBank/DDBJ whole genome shotgun (WGS) entry which is preliminary data.</text>
</comment>
<proteinExistence type="inferred from homology"/>
<evidence type="ECO:0000313" key="12">
    <source>
        <dbReference type="EMBL" id="RTQ90068.1"/>
    </source>
</evidence>
<sequence>MNKFVKIFLSVVCSFVVSLSIVQAANASYAVIDADTGRLLMGNNVHDRMPIASLTKIWTALIAIENNDLDEEIVISRKAALAEGSSIYLEPGEKVTVETLLYGLMLRSGNDAAYALAEHTGNSIEGFADLMNEKAYLYGLNDTYFTNPSGLHNDLHLSSAYDTAQMLRIALQNDAFKKISSTINYKSSTKNGVTWQNKHRLLREQVGAVAGKTGFTKVAGRTLATYFEQGQKKVIVVTLNEANDWEVHRGLANKVFTEYDLVTIAEKGEYKAANNKKVVLSKPITLLLTKDEEKELQNVLHLSRKQNEFGIWHVMLNNESIYSTRVDIKID</sequence>
<evidence type="ECO:0000259" key="11">
    <source>
        <dbReference type="Pfam" id="PF00768"/>
    </source>
</evidence>
<dbReference type="InterPro" id="IPR018044">
    <property type="entry name" value="Peptidase_S11"/>
</dbReference>
<reference evidence="12 13" key="1">
    <citation type="submission" date="2018-12" db="EMBL/GenBank/DDBJ databases">
        <authorList>
            <person name="Yu L."/>
        </authorList>
    </citation>
    <scope>NUCLEOTIDE SEQUENCE [LARGE SCALE GENOMIC DNA]</scope>
    <source>
        <strain evidence="12 13">S5H2222</strain>
    </source>
</reference>
<feature type="binding site" evidence="8">
    <location>
        <position position="212"/>
    </location>
    <ligand>
        <name>substrate</name>
    </ligand>
</feature>
<keyword evidence="2 10" id="KW-0732">Signal</keyword>
<feature type="domain" description="Peptidase S11 D-alanyl-D-alanine carboxypeptidase A N-terminal" evidence="11">
    <location>
        <begin position="23"/>
        <end position="241"/>
    </location>
</feature>
<dbReference type="GO" id="GO:0009002">
    <property type="term" value="F:serine-type D-Ala-D-Ala carboxypeptidase activity"/>
    <property type="evidence" value="ECO:0007669"/>
    <property type="project" value="InterPro"/>
</dbReference>
<feature type="signal peptide" evidence="10">
    <location>
        <begin position="1"/>
        <end position="24"/>
    </location>
</feature>
<dbReference type="GO" id="GO:0006508">
    <property type="term" value="P:proteolysis"/>
    <property type="evidence" value="ECO:0007669"/>
    <property type="project" value="InterPro"/>
</dbReference>
<feature type="active site" description="Proton acceptor" evidence="7">
    <location>
        <position position="56"/>
    </location>
</feature>
<dbReference type="GO" id="GO:0008360">
    <property type="term" value="P:regulation of cell shape"/>
    <property type="evidence" value="ECO:0007669"/>
    <property type="project" value="UniProtKB-KW"/>
</dbReference>
<dbReference type="PRINTS" id="PR00725">
    <property type="entry name" value="DADACBPTASE1"/>
</dbReference>
<organism evidence="12 13">
    <name type="scientific">Lysinibacillus telephonicus</name>
    <dbReference type="NCBI Taxonomy" id="1714840"/>
    <lineage>
        <taxon>Bacteria</taxon>
        <taxon>Bacillati</taxon>
        <taxon>Bacillota</taxon>
        <taxon>Bacilli</taxon>
        <taxon>Bacillales</taxon>
        <taxon>Bacillaceae</taxon>
        <taxon>Lysinibacillus</taxon>
    </lineage>
</organism>
<dbReference type="GO" id="GO:0071555">
    <property type="term" value="P:cell wall organization"/>
    <property type="evidence" value="ECO:0007669"/>
    <property type="project" value="UniProtKB-KW"/>
</dbReference>
<evidence type="ECO:0000256" key="8">
    <source>
        <dbReference type="PIRSR" id="PIRSR618044-2"/>
    </source>
</evidence>
<evidence type="ECO:0000256" key="2">
    <source>
        <dbReference type="ARBA" id="ARBA00022729"/>
    </source>
</evidence>
<dbReference type="EMBL" id="RXNR01000054">
    <property type="protein sequence ID" value="RTQ90068.1"/>
    <property type="molecule type" value="Genomic_DNA"/>
</dbReference>
<dbReference type="Proteomes" id="UP000276349">
    <property type="component" value="Unassembled WGS sequence"/>
</dbReference>
<protein>
    <submittedName>
        <fullName evidence="12">D-alanyl-D-alanine carboxypeptidase</fullName>
    </submittedName>
</protein>
<dbReference type="PANTHER" id="PTHR21581:SF33">
    <property type="entry name" value="D-ALANYL-D-ALANINE CARBOXYPEPTIDASE DACB"/>
    <property type="match status" value="1"/>
</dbReference>
<keyword evidence="12" id="KW-0645">Protease</keyword>
<gene>
    <name evidence="12" type="ORF">EKG35_15460</name>
</gene>
<keyword evidence="6" id="KW-0961">Cell wall biogenesis/degradation</keyword>
<evidence type="ECO:0000256" key="6">
    <source>
        <dbReference type="ARBA" id="ARBA00023316"/>
    </source>
</evidence>
<dbReference type="GO" id="GO:0009252">
    <property type="term" value="P:peptidoglycan biosynthetic process"/>
    <property type="evidence" value="ECO:0007669"/>
    <property type="project" value="UniProtKB-KW"/>
</dbReference>
<evidence type="ECO:0000256" key="5">
    <source>
        <dbReference type="ARBA" id="ARBA00022984"/>
    </source>
</evidence>
<dbReference type="InterPro" id="IPR001967">
    <property type="entry name" value="Peptidase_S11_N"/>
</dbReference>
<dbReference type="PANTHER" id="PTHR21581">
    <property type="entry name" value="D-ALANYL-D-ALANINE CARBOXYPEPTIDASE"/>
    <property type="match status" value="1"/>
</dbReference>
<keyword evidence="3" id="KW-0378">Hydrolase</keyword>
<evidence type="ECO:0000256" key="9">
    <source>
        <dbReference type="RuleBase" id="RU004016"/>
    </source>
</evidence>
<evidence type="ECO:0000313" key="13">
    <source>
        <dbReference type="Proteomes" id="UP000276349"/>
    </source>
</evidence>
<accession>A0A431UJZ9</accession>
<dbReference type="Gene3D" id="3.40.710.10">
    <property type="entry name" value="DD-peptidase/beta-lactamase superfamily"/>
    <property type="match status" value="1"/>
</dbReference>
<evidence type="ECO:0000256" key="7">
    <source>
        <dbReference type="PIRSR" id="PIRSR618044-1"/>
    </source>
</evidence>
<feature type="active site" evidence="7">
    <location>
        <position position="108"/>
    </location>
</feature>
<keyword evidence="4" id="KW-0133">Cell shape</keyword>